<dbReference type="InterPro" id="IPR039662">
    <property type="entry name" value="Cohesin_Scc3/SA"/>
</dbReference>
<feature type="compositionally biased region" description="Acidic residues" evidence="1">
    <location>
        <begin position="1057"/>
        <end position="1080"/>
    </location>
</feature>
<dbReference type="FunFam" id="1.25.10.10:FF:001547">
    <property type="entry name" value="Uncharacterized protein"/>
    <property type="match status" value="1"/>
</dbReference>
<dbReference type="EMBL" id="MJEQ01000046">
    <property type="protein sequence ID" value="OIT40160.1"/>
    <property type="molecule type" value="Genomic_DNA"/>
</dbReference>
<dbReference type="AlphaFoldDB" id="A0A314LEH9"/>
<dbReference type="GO" id="GO:0003682">
    <property type="term" value="F:chromatin binding"/>
    <property type="evidence" value="ECO:0007669"/>
    <property type="project" value="TreeGrafter"/>
</dbReference>
<evidence type="ECO:0000313" key="4">
    <source>
        <dbReference type="Proteomes" id="UP000187609"/>
    </source>
</evidence>
<comment type="caution">
    <text evidence="3">The sequence shown here is derived from an EMBL/GenBank/DDBJ whole genome shotgun (WGS) entry which is preliminary data.</text>
</comment>
<gene>
    <name evidence="3" type="primary">SCC3</name>
    <name evidence="3" type="ORF">A4A49_13924</name>
</gene>
<evidence type="ECO:0000313" key="3">
    <source>
        <dbReference type="EMBL" id="OIT40160.1"/>
    </source>
</evidence>
<reference evidence="3" key="1">
    <citation type="submission" date="2016-11" db="EMBL/GenBank/DDBJ databases">
        <title>The genome of Nicotiana attenuata.</title>
        <authorList>
            <person name="Xu S."/>
            <person name="Brockmoeller T."/>
            <person name="Gaquerel E."/>
            <person name="Navarro A."/>
            <person name="Kuhl H."/>
            <person name="Gase K."/>
            <person name="Ling Z."/>
            <person name="Zhou W."/>
            <person name="Kreitzer C."/>
            <person name="Stanke M."/>
            <person name="Tang H."/>
            <person name="Lyons E."/>
            <person name="Pandey P."/>
            <person name="Pandey S.P."/>
            <person name="Timmermann B."/>
            <person name="Baldwin I.T."/>
        </authorList>
    </citation>
    <scope>NUCLEOTIDE SEQUENCE [LARGE SCALE GENOMIC DNA]</scope>
    <source>
        <strain evidence="3">UT</strain>
    </source>
</reference>
<dbReference type="InterPro" id="IPR020839">
    <property type="entry name" value="SCD"/>
</dbReference>
<dbReference type="PANTHER" id="PTHR11199">
    <property type="entry name" value="STROMAL ANTIGEN"/>
    <property type="match status" value="1"/>
</dbReference>
<feature type="compositionally biased region" description="Acidic residues" evidence="1">
    <location>
        <begin position="29"/>
        <end position="43"/>
    </location>
</feature>
<dbReference type="GO" id="GO:0005634">
    <property type="term" value="C:nucleus"/>
    <property type="evidence" value="ECO:0007669"/>
    <property type="project" value="TreeGrafter"/>
</dbReference>
<proteinExistence type="predicted"/>
<dbReference type="Proteomes" id="UP000187609">
    <property type="component" value="Unassembled WGS sequence"/>
</dbReference>
<dbReference type="GO" id="GO:0007062">
    <property type="term" value="P:sister chromatid cohesion"/>
    <property type="evidence" value="ECO:0007669"/>
    <property type="project" value="UniProtKB-ARBA"/>
</dbReference>
<dbReference type="GO" id="GO:0000785">
    <property type="term" value="C:chromatin"/>
    <property type="evidence" value="ECO:0007669"/>
    <property type="project" value="TreeGrafter"/>
</dbReference>
<accession>A0A314LEH9</accession>
<feature type="region of interest" description="Disordered" evidence="1">
    <location>
        <begin position="1019"/>
        <end position="1104"/>
    </location>
</feature>
<dbReference type="STRING" id="49451.A0A314LEH9"/>
<dbReference type="PROSITE" id="PS51425">
    <property type="entry name" value="SCD"/>
    <property type="match status" value="1"/>
</dbReference>
<dbReference type="Pfam" id="PF24571">
    <property type="entry name" value="HEAT_SCC3-SA"/>
    <property type="match status" value="1"/>
</dbReference>
<protein>
    <submittedName>
        <fullName evidence="3">Sister-chromatid cohesion protein 3</fullName>
    </submittedName>
</protein>
<name>A0A314LEH9_NICAT</name>
<dbReference type="GO" id="GO:0008278">
    <property type="term" value="C:cohesin complex"/>
    <property type="evidence" value="ECO:0007669"/>
    <property type="project" value="TreeGrafter"/>
</dbReference>
<keyword evidence="4" id="KW-1185">Reference proteome</keyword>
<dbReference type="SUPFAM" id="SSF48371">
    <property type="entry name" value="ARM repeat"/>
    <property type="match status" value="1"/>
</dbReference>
<dbReference type="Pfam" id="PF21581">
    <property type="entry name" value="SCD"/>
    <property type="match status" value="1"/>
</dbReference>
<dbReference type="SMR" id="A0A314LEH9"/>
<dbReference type="Pfam" id="PF08514">
    <property type="entry name" value="STAG"/>
    <property type="match status" value="1"/>
</dbReference>
<dbReference type="PANTHER" id="PTHR11199:SF0">
    <property type="entry name" value="LD34181P-RELATED"/>
    <property type="match status" value="1"/>
</dbReference>
<dbReference type="InterPro" id="IPR016024">
    <property type="entry name" value="ARM-type_fold"/>
</dbReference>
<feature type="compositionally biased region" description="Basic and acidic residues" evidence="1">
    <location>
        <begin position="1019"/>
        <end position="1031"/>
    </location>
</feature>
<dbReference type="OrthoDB" id="498590at2759"/>
<dbReference type="InterPro" id="IPR011989">
    <property type="entry name" value="ARM-like"/>
</dbReference>
<feature type="domain" description="SCD" evidence="2">
    <location>
        <begin position="279"/>
        <end position="364"/>
    </location>
</feature>
<dbReference type="InterPro" id="IPR056396">
    <property type="entry name" value="HEAT_SCC3-SA"/>
</dbReference>
<dbReference type="InterPro" id="IPR013721">
    <property type="entry name" value="STAG"/>
</dbReference>
<dbReference type="Gramene" id="OIT40160">
    <property type="protein sequence ID" value="OIT40160"/>
    <property type="gene ID" value="A4A49_13924"/>
</dbReference>
<dbReference type="KEGG" id="nau:109237147"/>
<evidence type="ECO:0000256" key="1">
    <source>
        <dbReference type="SAM" id="MobiDB-lite"/>
    </source>
</evidence>
<feature type="region of interest" description="Disordered" evidence="1">
    <location>
        <begin position="1"/>
        <end position="62"/>
    </location>
</feature>
<organism evidence="3 4">
    <name type="scientific">Nicotiana attenuata</name>
    <name type="common">Coyote tobacco</name>
    <dbReference type="NCBI Taxonomy" id="49451"/>
    <lineage>
        <taxon>Eukaryota</taxon>
        <taxon>Viridiplantae</taxon>
        <taxon>Streptophyta</taxon>
        <taxon>Embryophyta</taxon>
        <taxon>Tracheophyta</taxon>
        <taxon>Spermatophyta</taxon>
        <taxon>Magnoliopsida</taxon>
        <taxon>eudicotyledons</taxon>
        <taxon>Gunneridae</taxon>
        <taxon>Pentapetalae</taxon>
        <taxon>asterids</taxon>
        <taxon>lamiids</taxon>
        <taxon>Solanales</taxon>
        <taxon>Solanaceae</taxon>
        <taxon>Nicotianoideae</taxon>
        <taxon>Nicotianeae</taxon>
        <taxon>Nicotiana</taxon>
    </lineage>
</organism>
<evidence type="ECO:0000259" key="2">
    <source>
        <dbReference type="PROSITE" id="PS51425"/>
    </source>
</evidence>
<dbReference type="GeneID" id="109237147"/>
<dbReference type="Gene3D" id="1.25.10.10">
    <property type="entry name" value="Leucine-rich Repeat Variant"/>
    <property type="match status" value="1"/>
</dbReference>
<sequence length="1104" mass="126099">MEEEPVVSGTANRRTKRTRVQTRVNEEQNVNEEEREESSDDFEESRGRAKRSKAVAGTSAAAPAASRNAHLSLIDVVKGDRRLIPLVVKHWVERYEKNPKAAMAGLLSMMFEACGAKYHIEEDFLDQTDVDDVVVALVNMAKRGEVEDYQSSKKKDFNNFKDNLVYFWDTLVAECENGPLFDKVLFDKCMDYVIALSCTPPRVYRQVASLMGLQLVTSFIHVAKVLGAQRETTQRQLNAEKKKKVDGPRVESLNKRLSLTHEKITVIEEMMRKIFTGLFMHRYRDVEPDIRMACIQSLGVWILSYPSLFLQDLYLKYLGWTLNDKSHGVRKASVLALQNLYEVDDNVPSLGLFTERFYKRMIELADDVDISVAVCAIGLVKQLIRHQLVPEEELSSLYDLLIDDPPDIRRAIGALVYDNLIAQRLNSSQSSSGDNTDSSEVHLSRLLRILREFSKDEMLSMYVIDDIWEYMDAMKDWKCILSMLLEEEPSAELSDVDATNLIRLLSASIRKAVGEKIVPASDNRKQYYTKAQREMFESCKRDITIAMMRNYPQLLRKFMSDKAKIPYLLEIIVHMNLELYSLKRQDQNFKSAVLLMKEAFFKHGEKEALRSCVKAVGFCATESRGELQDFSLNKLKEIEDELIVKLKSAIKEVVDGDDEYSLLVNLKRLYELQLSRQISIESLYKDFAETLKNFRSIDDEVIGFLLLNMHLHVCWCLHSIINSGTVPEQSVSSLISKRSTLFKLLESFLTTESPEGLRANHLACRVCVILSEQWCLFRKSTFASTELEVLGYSPDESILQKFWKLGEHQLHISDETEEDASNREYIEETNRDAIIFAVAKLVAVEAVPKEYLAPEIVSHFAMHGTSVSEVIKHLLTVLRNKGADVARLFLEALKKAYQRYLVVLSSDDDNSARKTFQECEDLASELAKTFGKAAKNKHRSDVLNIVTGGIQYAFSDAPEHLSFLDGAVLHFISKLPLPDIMDILKDVEKRTENVNMDEDPSGWRPYHIFVDTVREKYAKDEGLQDDKEGTAMRRRGRPPKRQNLQGKKLFNKHTSSEDEESICGSDQDADEEKQDDEEEVPLIQSIKSSSKLRSLKTSKRAEAI</sequence>